<evidence type="ECO:0000256" key="1">
    <source>
        <dbReference type="ARBA" id="ARBA00023002"/>
    </source>
</evidence>
<dbReference type="InterPro" id="IPR002872">
    <property type="entry name" value="Proline_DH_dom"/>
</dbReference>
<dbReference type="Gene3D" id="3.20.20.220">
    <property type="match status" value="1"/>
</dbReference>
<dbReference type="RefSeq" id="WP_134246781.1">
    <property type="nucleotide sequence ID" value="NZ_SNQI01000001.1"/>
</dbReference>
<dbReference type="InterPro" id="IPR015659">
    <property type="entry name" value="Proline_oxidase"/>
</dbReference>
<keyword evidence="4" id="KW-1185">Reference proteome</keyword>
<reference evidence="3 4" key="1">
    <citation type="journal article" date="2011" name="J. Microbiol.">
        <title>Gramella jeungdoensis sp. nov., isolated from a solar saltern in Korea.</title>
        <authorList>
            <person name="Joung Y."/>
            <person name="Kim H."/>
            <person name="Jang T."/>
            <person name="Ahn T.S."/>
            <person name="Joh K."/>
        </authorList>
    </citation>
    <scope>NUCLEOTIDE SEQUENCE [LARGE SCALE GENOMIC DNA]</scope>
    <source>
        <strain evidence="3 4">KCTC 23123</strain>
    </source>
</reference>
<protein>
    <submittedName>
        <fullName evidence="3">Proline dehydrogenase</fullName>
    </submittedName>
</protein>
<evidence type="ECO:0000313" key="4">
    <source>
        <dbReference type="Proteomes" id="UP000298517"/>
    </source>
</evidence>
<dbReference type="GO" id="GO:0010133">
    <property type="term" value="P:L-proline catabolic process to L-glutamate"/>
    <property type="evidence" value="ECO:0007669"/>
    <property type="project" value="TreeGrafter"/>
</dbReference>
<dbReference type="GO" id="GO:0004657">
    <property type="term" value="F:proline dehydrogenase activity"/>
    <property type="evidence" value="ECO:0007669"/>
    <property type="project" value="InterPro"/>
</dbReference>
<dbReference type="GO" id="GO:0071949">
    <property type="term" value="F:FAD binding"/>
    <property type="evidence" value="ECO:0007669"/>
    <property type="project" value="TreeGrafter"/>
</dbReference>
<feature type="domain" description="Proline dehydrogenase" evidence="2">
    <location>
        <begin position="75"/>
        <end position="374"/>
    </location>
</feature>
<accession>A0A4Y8AWA0</accession>
<dbReference type="OrthoDB" id="1401444at2"/>
<gene>
    <name evidence="3" type="ORF">E2488_02675</name>
</gene>
<keyword evidence="1" id="KW-0560">Oxidoreductase</keyword>
<organism evidence="3 4">
    <name type="scientific">Gramella jeungdoensis</name>
    <dbReference type="NCBI Taxonomy" id="708091"/>
    <lineage>
        <taxon>Bacteria</taxon>
        <taxon>Pseudomonadati</taxon>
        <taxon>Bacteroidota</taxon>
        <taxon>Flavobacteriia</taxon>
        <taxon>Flavobacteriales</taxon>
        <taxon>Flavobacteriaceae</taxon>
        <taxon>Christiangramia</taxon>
    </lineage>
</organism>
<sequence>MENLFNNTEVAFAIKSNAELDRAFYLFEMIKREPLVKIGTAVTRFALKTHLPVEGIIRATVFDHFCGGVTEEDCMPTIDKMYTKNVHSVLDYSAEGKEVEEQFDLAMEKTLNTIKFGKEKPCIPFAVFKPTGFGKFNIYQKITEGVPLDAHEEIEWKRIKERYDIVSKAAYDRDVPLLIDAEESWMQDAADDLIEEMMRKYNKEKVIVFGTLQLYRWDRLEYLKKLHERAKKEGFKIGMKLVRGAYMEKERERAEKKGYADPICENKEATDTMFNDVLTYMFKNIEDMAIFAGTHNEESSYLLMDLIAKSGLDKDDRRLWFGQLYGMSDHISYNLSDSGYNVAKYLPFGPVRDVMPYLIRRAEENTSVAGQTSRELRLLKEERERRKI</sequence>
<comment type="caution">
    <text evidence="3">The sequence shown here is derived from an EMBL/GenBank/DDBJ whole genome shotgun (WGS) entry which is preliminary data.</text>
</comment>
<name>A0A4Y8AWA0_9FLAO</name>
<dbReference type="AlphaFoldDB" id="A0A4Y8AWA0"/>
<dbReference type="EMBL" id="SNQI01000001">
    <property type="protein sequence ID" value="TEW76771.1"/>
    <property type="molecule type" value="Genomic_DNA"/>
</dbReference>
<evidence type="ECO:0000259" key="2">
    <source>
        <dbReference type="Pfam" id="PF01619"/>
    </source>
</evidence>
<dbReference type="SUPFAM" id="SSF51730">
    <property type="entry name" value="FAD-linked oxidoreductase"/>
    <property type="match status" value="1"/>
</dbReference>
<dbReference type="Proteomes" id="UP000298517">
    <property type="component" value="Unassembled WGS sequence"/>
</dbReference>
<proteinExistence type="predicted"/>
<evidence type="ECO:0000313" key="3">
    <source>
        <dbReference type="EMBL" id="TEW76771.1"/>
    </source>
</evidence>
<dbReference type="InterPro" id="IPR029041">
    <property type="entry name" value="FAD-linked_oxidoreductase-like"/>
</dbReference>
<dbReference type="PANTHER" id="PTHR13914">
    <property type="entry name" value="PROLINE OXIDASE"/>
    <property type="match status" value="1"/>
</dbReference>
<dbReference type="Pfam" id="PF01619">
    <property type="entry name" value="Pro_dh"/>
    <property type="match status" value="1"/>
</dbReference>
<dbReference type="PANTHER" id="PTHR13914:SF0">
    <property type="entry name" value="PROLINE DEHYDROGENASE 1, MITOCHONDRIAL"/>
    <property type="match status" value="1"/>
</dbReference>